<keyword evidence="3" id="KW-1185">Reference proteome</keyword>
<reference evidence="2 3" key="1">
    <citation type="submission" date="2015-04" db="EMBL/GenBank/DDBJ databases">
        <title>Whole genome shotgun sequence of Flavihumibacter petaseus NBRC 106054.</title>
        <authorList>
            <person name="Miyazawa S."/>
            <person name="Hosoyama A."/>
            <person name="Hashimoto M."/>
            <person name="Noguchi M."/>
            <person name="Tsuchikane K."/>
            <person name="Ohji S."/>
            <person name="Yamazoe A."/>
            <person name="Ichikawa N."/>
            <person name="Kimura A."/>
            <person name="Fujita N."/>
        </authorList>
    </citation>
    <scope>NUCLEOTIDE SEQUENCE [LARGE SCALE GENOMIC DNA]</scope>
    <source>
        <strain evidence="2 3">NBRC 106054</strain>
    </source>
</reference>
<dbReference type="AlphaFoldDB" id="A0A0E9MU31"/>
<feature type="chain" id="PRO_5002430072" evidence="1">
    <location>
        <begin position="20"/>
        <end position="637"/>
    </location>
</feature>
<feature type="signal peptide" evidence="1">
    <location>
        <begin position="1"/>
        <end position="19"/>
    </location>
</feature>
<dbReference type="InterPro" id="IPR027268">
    <property type="entry name" value="Peptidase_M4/M1_CTD_sf"/>
</dbReference>
<gene>
    <name evidence="2" type="ORF">FPE01S_01_02940</name>
</gene>
<dbReference type="RefSeq" id="WP_046367175.1">
    <property type="nucleotide sequence ID" value="NZ_BBWV01000001.1"/>
</dbReference>
<name>A0A0E9MU31_9BACT</name>
<comment type="caution">
    <text evidence="2">The sequence shown here is derived from an EMBL/GenBank/DDBJ whole genome shotgun (WGS) entry which is preliminary data.</text>
</comment>
<dbReference type="STRING" id="1220578.FPE01S_01_02940"/>
<protein>
    <submittedName>
        <fullName evidence="2">Peptidase M1 family protein</fullName>
    </submittedName>
</protein>
<evidence type="ECO:0000313" key="2">
    <source>
        <dbReference type="EMBL" id="GAO41282.1"/>
    </source>
</evidence>
<proteinExistence type="predicted"/>
<sequence length="637" mass="73683">MQKGSLTLILALLALFSQAQPDRWQQRVKYKMDIDMDVNTNRFTGKQELEYTNNSPDTLKRIYYHLYWNAFQPNSNMDQRSRELGKISINNRPDWDQRVKDRILNLKPDEIGYQKIQSLKMNGVEQKFTVQETILVVDLSRPILPHSKVTLNMDFEAQVPLQVRRAGRDNPNTGVRYSMSQWYPKLCEYDYEGWHPTLYVAREFYGVWGDFDVTIRIDKNYTLGGTGYLQNPNAIGHGYETPGAKLTVPNTPKLAWRFVAPEVHDFMWAADPEYKHLVRQVPNGPTIHVLYNYKENDAKNDEAWNRVADAAVEVLPFIEKNFGKYPYKQYSFIHGGDGGMEYPMSTLISGPSLGTAFHEWMHTWYQMLMGTNESLYAWMDEGFTSYAESLVSEYYAGLHGGAQTTHAAGTGPAKGEASPENIHKGAYDGYFYLVKSGREEPMTTHADHFETNMAYSIAAYSKGEVFLEQLGYITGASVRDAVLLDYYRLWHFKHPNVNDFIRVAENRSGIQLDWYREYWVNTTKTIDYGVDSLYQQDGATKIRLKRTGKMPMPVDVVITFKDGSKELHYVPLDLMFGGKPEETPKMNRTVYQPWKWTQPQYEIQTKKPLQEIVKVEIDPSQRMADVNRKDNLLELTW</sequence>
<keyword evidence="1" id="KW-0732">Signal</keyword>
<dbReference type="Gene3D" id="1.10.390.10">
    <property type="entry name" value="Neutral Protease Domain 2"/>
    <property type="match status" value="1"/>
</dbReference>
<accession>A0A0E9MU31</accession>
<dbReference type="CDD" id="cd09604">
    <property type="entry name" value="M1_APN_like"/>
    <property type="match status" value="1"/>
</dbReference>
<dbReference type="Proteomes" id="UP000033121">
    <property type="component" value="Unassembled WGS sequence"/>
</dbReference>
<organism evidence="2 3">
    <name type="scientific">Flavihumibacter petaseus NBRC 106054</name>
    <dbReference type="NCBI Taxonomy" id="1220578"/>
    <lineage>
        <taxon>Bacteria</taxon>
        <taxon>Pseudomonadati</taxon>
        <taxon>Bacteroidota</taxon>
        <taxon>Chitinophagia</taxon>
        <taxon>Chitinophagales</taxon>
        <taxon>Chitinophagaceae</taxon>
        <taxon>Flavihumibacter</taxon>
    </lineage>
</organism>
<evidence type="ECO:0000256" key="1">
    <source>
        <dbReference type="SAM" id="SignalP"/>
    </source>
</evidence>
<dbReference type="OrthoDB" id="9814383at2"/>
<dbReference type="EMBL" id="BBWV01000001">
    <property type="protein sequence ID" value="GAO41282.1"/>
    <property type="molecule type" value="Genomic_DNA"/>
</dbReference>
<evidence type="ECO:0000313" key="3">
    <source>
        <dbReference type="Proteomes" id="UP000033121"/>
    </source>
</evidence>
<dbReference type="SUPFAM" id="SSF55486">
    <property type="entry name" value="Metalloproteases ('zincins'), catalytic domain"/>
    <property type="match status" value="1"/>
</dbReference>